<sequence>MNIENTFDCVERRFVKALNLSVASYVHRKTGAEHIHFETDNDENVFLVALRTMPMNSTGVAHILEHTALCGSERYPVRDPFFLMLRRSLNTFMNAFTGSDCTYYPFASQNRKDFFNLLDVYLDSVFFSRLDPLDFAQEGHRLELSQPDDECSELVLKGIVYNEMKGDMSSPISQLHSKLQHHLYPTTTYHYNSGGDPKDIPSLKYQDLKAFYQSHYHPSNAIFMTYGDIPVSELQSRLETNVLKFFEKRDECISVSPEERYSCPIRATEYYSEPISEKRTHVVLAWLFEESTDLMMLMRCNLLSEALLGTSASPLRKALEDSHLGSALSPLAGLDDNNFEMSFVCGLEGCANNQEDLIEELIISALKKISEEGIPREQLESVLHQYELAQREMSGEDGPYGLQVMSWCLSAAVHRGSPLSALDLDPTIARLREEIRDPDFLSRLIQTCLLNNQHRVTLIMKPDPAMSTRESSEERLRLAMFKGQLGDSGVAAIVKQSRALAERQSAPDDLSILPKVGLNDIGPPKKDPKCHFEAAPVPISSFSVGTNGVVYHQIITTLPKLTLEEIQLLPIYTGLITEIGSKSRGYEQTQLMQQALTGGIRGFLSVRSNEEDFEKYSAYCVLSSKTMPDKVQEMIALMKETELQPDFKEADRIRNLIKQFRARRDAGVIGNGHMLAAGAAAARLRPTTSLSYRLSGLGSLFFLRKLDDSLRDSSALEALQSALTQLHGRLVESDKQLLLVTDPSSESFSREALRSSWSCSQKSGTPFTVEVDGFDSDIAFITNTKINFCASVYPTTVASHEDSPVLSVLAAVLRNGYLHQAIREKGGAYGGGAIHDSANGIFKFYSYRDPNLFDTFAAFENSLDWVSNSRLSSELVEEAILGIISSLDAPGTPAGEAKQSFYHRLFEISEESRRKFRERLLATGPEDIARVAKTYLTKLGHRAVITNSDKKSQLASSFKLFEI</sequence>
<reference evidence="2 3" key="1">
    <citation type="submission" date="2019-02" db="EMBL/GenBank/DDBJ databases">
        <title>Prokaryotic population dynamics and viral predation in marine succession experiment using metagenomics: the confinement effect.</title>
        <authorList>
            <person name="Haro-Moreno J.M."/>
            <person name="Rodriguez-Valera F."/>
            <person name="Lopez-Perez M."/>
        </authorList>
    </citation>
    <scope>NUCLEOTIDE SEQUENCE [LARGE SCALE GENOMIC DNA]</scope>
    <source>
        <strain evidence="2">MED-G157</strain>
    </source>
</reference>
<dbReference type="Pfam" id="PF05193">
    <property type="entry name" value="Peptidase_M16_C"/>
    <property type="match status" value="1"/>
</dbReference>
<dbReference type="GO" id="GO:0006508">
    <property type="term" value="P:proteolysis"/>
    <property type="evidence" value="ECO:0007669"/>
    <property type="project" value="InterPro"/>
</dbReference>
<dbReference type="FunFam" id="3.30.830.10:FF:000011">
    <property type="entry name" value="Presequence protease, mitochondrial"/>
    <property type="match status" value="1"/>
</dbReference>
<dbReference type="Pfam" id="PF08367">
    <property type="entry name" value="M16C_assoc"/>
    <property type="match status" value="1"/>
</dbReference>
<evidence type="ECO:0000259" key="1">
    <source>
        <dbReference type="SMART" id="SM01264"/>
    </source>
</evidence>
<dbReference type="Gene3D" id="3.30.830.10">
    <property type="entry name" value="Metalloenzyme, LuxS/M16 peptidase-like"/>
    <property type="match status" value="4"/>
</dbReference>
<dbReference type="AlphaFoldDB" id="A0A520S0F6"/>
<dbReference type="Pfam" id="PF00675">
    <property type="entry name" value="Peptidase_M16"/>
    <property type="match status" value="1"/>
</dbReference>
<dbReference type="SMART" id="SM01264">
    <property type="entry name" value="M16C_associated"/>
    <property type="match status" value="1"/>
</dbReference>
<gene>
    <name evidence="2" type="ORF">EVA68_05750</name>
</gene>
<accession>A0A520S0F6</accession>
<proteinExistence type="predicted"/>
<comment type="caution">
    <text evidence="2">The sequence shown here is derived from an EMBL/GenBank/DDBJ whole genome shotgun (WGS) entry which is preliminary data.</text>
</comment>
<evidence type="ECO:0000313" key="3">
    <source>
        <dbReference type="Proteomes" id="UP000316199"/>
    </source>
</evidence>
<dbReference type="GO" id="GO:0046872">
    <property type="term" value="F:metal ion binding"/>
    <property type="evidence" value="ECO:0007669"/>
    <property type="project" value="InterPro"/>
</dbReference>
<evidence type="ECO:0000313" key="2">
    <source>
        <dbReference type="EMBL" id="RZO75950.1"/>
    </source>
</evidence>
<protein>
    <submittedName>
        <fullName evidence="2">Peptidase M16</fullName>
    </submittedName>
</protein>
<dbReference type="InterPro" id="IPR007863">
    <property type="entry name" value="Peptidase_M16_C"/>
</dbReference>
<dbReference type="SUPFAM" id="SSF63411">
    <property type="entry name" value="LuxS/MPP-like metallohydrolase"/>
    <property type="match status" value="4"/>
</dbReference>
<dbReference type="InterPro" id="IPR011249">
    <property type="entry name" value="Metalloenz_LuxS/M16"/>
</dbReference>
<feature type="domain" description="Peptidase M16C associated" evidence="1">
    <location>
        <begin position="460"/>
        <end position="706"/>
    </location>
</feature>
<dbReference type="Proteomes" id="UP000316199">
    <property type="component" value="Unassembled WGS sequence"/>
</dbReference>
<dbReference type="InterPro" id="IPR055130">
    <property type="entry name" value="PreP_C"/>
</dbReference>
<dbReference type="Pfam" id="PF22516">
    <property type="entry name" value="PreP_C"/>
    <property type="match status" value="1"/>
</dbReference>
<organism evidence="2 3">
    <name type="scientific">OM182 bacterium</name>
    <dbReference type="NCBI Taxonomy" id="2510334"/>
    <lineage>
        <taxon>Bacteria</taxon>
        <taxon>Pseudomonadati</taxon>
        <taxon>Pseudomonadota</taxon>
        <taxon>Gammaproteobacteria</taxon>
        <taxon>OMG group</taxon>
        <taxon>OM182 clade</taxon>
    </lineage>
</organism>
<dbReference type="PANTHER" id="PTHR43016">
    <property type="entry name" value="PRESEQUENCE PROTEASE"/>
    <property type="match status" value="1"/>
</dbReference>
<dbReference type="InterPro" id="IPR011765">
    <property type="entry name" value="Pept_M16_N"/>
</dbReference>
<name>A0A520S0F6_9GAMM</name>
<dbReference type="PANTHER" id="PTHR43016:SF13">
    <property type="entry name" value="PRESEQUENCE PROTEASE, MITOCHONDRIAL"/>
    <property type="match status" value="1"/>
</dbReference>
<dbReference type="InterPro" id="IPR013578">
    <property type="entry name" value="Peptidase_M16C_assoc"/>
</dbReference>
<dbReference type="EMBL" id="SHAG01000021">
    <property type="protein sequence ID" value="RZO75950.1"/>
    <property type="molecule type" value="Genomic_DNA"/>
</dbReference>